<comment type="caution">
    <text evidence="1">The sequence shown here is derived from an EMBL/GenBank/DDBJ whole genome shotgun (WGS) entry which is preliminary data.</text>
</comment>
<sequence length="116" mass="12283">MSFASPNPEPPFYLLLQHTSPADANNATSSTPASFSHPLIEYHFADDPPSALLPSSAAENVIILDYNGPDSTPVVQSLHSDFAITGVKVTDAPGAAATRRNDRMFIIETIASGGDR</sequence>
<name>A0A4S4L618_9AGAM</name>
<organism evidence="1 2">
    <name type="scientific">Phellinidium pouzarii</name>
    <dbReference type="NCBI Taxonomy" id="167371"/>
    <lineage>
        <taxon>Eukaryota</taxon>
        <taxon>Fungi</taxon>
        <taxon>Dikarya</taxon>
        <taxon>Basidiomycota</taxon>
        <taxon>Agaricomycotina</taxon>
        <taxon>Agaricomycetes</taxon>
        <taxon>Hymenochaetales</taxon>
        <taxon>Hymenochaetaceae</taxon>
        <taxon>Phellinidium</taxon>
    </lineage>
</organism>
<evidence type="ECO:0000313" key="1">
    <source>
        <dbReference type="EMBL" id="THH06371.1"/>
    </source>
</evidence>
<dbReference type="Proteomes" id="UP000308199">
    <property type="component" value="Unassembled WGS sequence"/>
</dbReference>
<dbReference type="EMBL" id="SGPK01000200">
    <property type="protein sequence ID" value="THH06371.1"/>
    <property type="molecule type" value="Genomic_DNA"/>
</dbReference>
<protein>
    <submittedName>
        <fullName evidence="1">Uncharacterized protein</fullName>
    </submittedName>
</protein>
<dbReference type="OrthoDB" id="3192267at2759"/>
<reference evidence="1 2" key="1">
    <citation type="submission" date="2019-02" db="EMBL/GenBank/DDBJ databases">
        <title>Genome sequencing of the rare red list fungi Phellinidium pouzarii.</title>
        <authorList>
            <person name="Buettner E."/>
            <person name="Kellner H."/>
        </authorList>
    </citation>
    <scope>NUCLEOTIDE SEQUENCE [LARGE SCALE GENOMIC DNA]</scope>
    <source>
        <strain evidence="1 2">DSM 108285</strain>
    </source>
</reference>
<gene>
    <name evidence="1" type="ORF">EW145_g4137</name>
</gene>
<evidence type="ECO:0000313" key="2">
    <source>
        <dbReference type="Proteomes" id="UP000308199"/>
    </source>
</evidence>
<keyword evidence="2" id="KW-1185">Reference proteome</keyword>
<accession>A0A4S4L618</accession>
<proteinExistence type="predicted"/>
<dbReference type="AlphaFoldDB" id="A0A4S4L618"/>